<organism evidence="2 3">
    <name type="scientific">Metschnikowia bicuspidata</name>
    <dbReference type="NCBI Taxonomy" id="27322"/>
    <lineage>
        <taxon>Eukaryota</taxon>
        <taxon>Fungi</taxon>
        <taxon>Dikarya</taxon>
        <taxon>Ascomycota</taxon>
        <taxon>Saccharomycotina</taxon>
        <taxon>Pichiomycetes</taxon>
        <taxon>Metschnikowiaceae</taxon>
        <taxon>Metschnikowia</taxon>
    </lineage>
</organism>
<keyword evidence="3" id="KW-1185">Reference proteome</keyword>
<dbReference type="AlphaFoldDB" id="A0A4P9ZF47"/>
<evidence type="ECO:0000313" key="2">
    <source>
        <dbReference type="EMBL" id="RKP31438.1"/>
    </source>
</evidence>
<evidence type="ECO:0000256" key="1">
    <source>
        <dbReference type="SAM" id="MobiDB-lite"/>
    </source>
</evidence>
<accession>A0A4P9ZF47</accession>
<dbReference type="Proteomes" id="UP000268321">
    <property type="component" value="Unassembled WGS sequence"/>
</dbReference>
<gene>
    <name evidence="2" type="ORF">METBISCDRAFT_14206</name>
</gene>
<sequence length="519" mass="58628">PPTSYMPYPLVADLAPLVPSEVFALWLMALSYVPRVDMVLASAAGSIFDIHLQAVADGLTVQKLDQMASLAGIDSQNSLGNSPGAKGSSSEDEKLKEYLEFARKVDTTDAFDPFLSFENKNSLPVQSIPRISYINVSPRTCVDGEIQPLQFTLPLEYSARNLTHKSDYHLLERIVSEGSKELINALGSHRDKRRTLLKKYVLDIESEALKRRRDLFNTKKRRLLKRLEILQSTKIHYDNTNRQIEDEELSLYIEERQPQMDGDLLRLKIQHTYDKLKVIMAFYQTSHKLYKNMNAALVNKIRKLKNFLEHQRQVLEDASGHKSAGEGDVTNIKNRESAKLYCGFVEQDYAREIKEVFRPAFLKEDGEKIENDVTTDPADFSKVYVNHEHEEVVEDYMPLVTETEFKLITGEAPSKTGLSKDAARKTKVARHLIFQNPLYDYGNSGSDTNLLDSAAPVKRRPGRRAAPKPAYGEESTKQLNDAALVAKIMKLFVGPAGASVDELLNDLGLIGIKTRWPLK</sequence>
<name>A0A4P9ZF47_9ASCO</name>
<feature type="non-terminal residue" evidence="2">
    <location>
        <position position="1"/>
    </location>
</feature>
<evidence type="ECO:0000313" key="3">
    <source>
        <dbReference type="Proteomes" id="UP000268321"/>
    </source>
</evidence>
<dbReference type="OrthoDB" id="4082517at2759"/>
<dbReference type="EMBL" id="ML004442">
    <property type="protein sequence ID" value="RKP31438.1"/>
    <property type="molecule type" value="Genomic_DNA"/>
</dbReference>
<reference evidence="3" key="1">
    <citation type="journal article" date="2018" name="Nat. Microbiol.">
        <title>Leveraging single-cell genomics to expand the fungal tree of life.</title>
        <authorList>
            <person name="Ahrendt S.R."/>
            <person name="Quandt C.A."/>
            <person name="Ciobanu D."/>
            <person name="Clum A."/>
            <person name="Salamov A."/>
            <person name="Andreopoulos B."/>
            <person name="Cheng J.F."/>
            <person name="Woyke T."/>
            <person name="Pelin A."/>
            <person name="Henrissat B."/>
            <person name="Reynolds N.K."/>
            <person name="Benny G.L."/>
            <person name="Smith M.E."/>
            <person name="James T.Y."/>
            <person name="Grigoriev I.V."/>
        </authorList>
    </citation>
    <scope>NUCLEOTIDE SEQUENCE [LARGE SCALE GENOMIC DNA]</scope>
    <source>
        <strain evidence="3">Baker2002</strain>
    </source>
</reference>
<protein>
    <submittedName>
        <fullName evidence="2">Uncharacterized protein</fullName>
    </submittedName>
</protein>
<feature type="region of interest" description="Disordered" evidence="1">
    <location>
        <begin position="450"/>
        <end position="476"/>
    </location>
</feature>
<feature type="compositionally biased region" description="Basic residues" evidence="1">
    <location>
        <begin position="457"/>
        <end position="466"/>
    </location>
</feature>
<proteinExistence type="predicted"/>